<feature type="region of interest" description="Disordered" evidence="1">
    <location>
        <begin position="111"/>
        <end position="146"/>
    </location>
</feature>
<dbReference type="Gramene" id="PVH47255">
    <property type="protein sequence ID" value="PVH47255"/>
    <property type="gene ID" value="PAHAL_4G018100"/>
</dbReference>
<organism evidence="2">
    <name type="scientific">Panicum hallii</name>
    <dbReference type="NCBI Taxonomy" id="206008"/>
    <lineage>
        <taxon>Eukaryota</taxon>
        <taxon>Viridiplantae</taxon>
        <taxon>Streptophyta</taxon>
        <taxon>Embryophyta</taxon>
        <taxon>Tracheophyta</taxon>
        <taxon>Spermatophyta</taxon>
        <taxon>Magnoliopsida</taxon>
        <taxon>Liliopsida</taxon>
        <taxon>Poales</taxon>
        <taxon>Poaceae</taxon>
        <taxon>PACMAD clade</taxon>
        <taxon>Panicoideae</taxon>
        <taxon>Panicodae</taxon>
        <taxon>Paniceae</taxon>
        <taxon>Panicinae</taxon>
        <taxon>Panicum</taxon>
        <taxon>Panicum sect. Panicum</taxon>
    </lineage>
</organism>
<dbReference type="Proteomes" id="UP000243499">
    <property type="component" value="Chromosome 4"/>
</dbReference>
<feature type="compositionally biased region" description="Basic residues" evidence="1">
    <location>
        <begin position="131"/>
        <end position="146"/>
    </location>
</feature>
<gene>
    <name evidence="2" type="ORF">PAHAL_4G018100</name>
</gene>
<name>A0A2T8JBH5_9POAL</name>
<reference evidence="2" key="1">
    <citation type="submission" date="2018-04" db="EMBL/GenBank/DDBJ databases">
        <title>WGS assembly of Panicum hallii.</title>
        <authorList>
            <person name="Lovell J."/>
            <person name="Jenkins J."/>
            <person name="Lowry D."/>
            <person name="Mamidi S."/>
            <person name="Sreedasyam A."/>
            <person name="Weng X."/>
            <person name="Barry K."/>
            <person name="Bonette J."/>
            <person name="Campitelli B."/>
            <person name="Daum C."/>
            <person name="Gordon S."/>
            <person name="Gould B."/>
            <person name="Lipzen A."/>
            <person name="Macqueen A."/>
            <person name="Palacio-Mejia J."/>
            <person name="Plott C."/>
            <person name="Shakirov E."/>
            <person name="Shu S."/>
            <person name="Yoshinaga Y."/>
            <person name="Zane M."/>
            <person name="Rokhsar D."/>
            <person name="Grimwood J."/>
            <person name="Schmutz J."/>
            <person name="Juenger T."/>
        </authorList>
    </citation>
    <scope>NUCLEOTIDE SEQUENCE [LARGE SCALE GENOMIC DNA]</scope>
    <source>
        <strain evidence="2">FIL2</strain>
    </source>
</reference>
<evidence type="ECO:0000313" key="2">
    <source>
        <dbReference type="EMBL" id="PVH47255.1"/>
    </source>
</evidence>
<proteinExistence type="predicted"/>
<evidence type="ECO:0000256" key="1">
    <source>
        <dbReference type="SAM" id="MobiDB-lite"/>
    </source>
</evidence>
<dbReference type="EMBL" id="CM008049">
    <property type="protein sequence ID" value="PVH47255.1"/>
    <property type="molecule type" value="Genomic_DNA"/>
</dbReference>
<sequence>MLPTILCSFGAYWYLFEGQTKTLFRCILSSSPGSNLMIKHKYRVTSIYFEGKLKRQHSRHGPGHGAQAGTAGMVCRAWAASAARRLSRPGLLQWRCPPIHQKAMATASKQAAAHRGRRQRAGEGVAGGRSGGRRRRQPTGVGMRKRRLAAASIKRVGGGQHGHGGVPIFFRLARQESRPVGSCLVRELGTAQPVSMIPCF</sequence>
<dbReference type="AlphaFoldDB" id="A0A2T8JBH5"/>
<protein>
    <submittedName>
        <fullName evidence="2">Uncharacterized protein</fullName>
    </submittedName>
</protein>
<accession>A0A2T8JBH5</accession>